<dbReference type="AlphaFoldDB" id="A0A109N1G7"/>
<dbReference type="RefSeq" id="WP_061140746.1">
    <property type="nucleotide sequence ID" value="NZ_LNNH01000010.1"/>
</dbReference>
<evidence type="ECO:0000313" key="1">
    <source>
        <dbReference type="EMBL" id="KWW21744.1"/>
    </source>
</evidence>
<keyword evidence="2" id="KW-1185">Reference proteome</keyword>
<dbReference type="Proteomes" id="UP000064189">
    <property type="component" value="Unassembled WGS sequence"/>
</dbReference>
<organism evidence="1 2">
    <name type="scientific">Peribacillus simplex</name>
    <dbReference type="NCBI Taxonomy" id="1478"/>
    <lineage>
        <taxon>Bacteria</taxon>
        <taxon>Bacillati</taxon>
        <taxon>Bacillota</taxon>
        <taxon>Bacilli</taxon>
        <taxon>Bacillales</taxon>
        <taxon>Bacillaceae</taxon>
        <taxon>Peribacillus</taxon>
    </lineage>
</organism>
<accession>A0A109N1G7</accession>
<reference evidence="1 2" key="1">
    <citation type="submission" date="2015-11" db="EMBL/GenBank/DDBJ databases">
        <title>Genome Sequence of Bacillus simplex strain VanAntwerpen2.</title>
        <authorList>
            <person name="Couger M.B."/>
        </authorList>
    </citation>
    <scope>NUCLEOTIDE SEQUENCE [LARGE SCALE GENOMIC DNA]</scope>
    <source>
        <strain evidence="1 2">VanAntwerpen02</strain>
    </source>
</reference>
<comment type="caution">
    <text evidence="1">The sequence shown here is derived from an EMBL/GenBank/DDBJ whole genome shotgun (WGS) entry which is preliminary data.</text>
</comment>
<dbReference type="EMBL" id="LNNH01000010">
    <property type="protein sequence ID" value="KWW21744.1"/>
    <property type="molecule type" value="Genomic_DNA"/>
</dbReference>
<name>A0A109N1G7_9BACI</name>
<gene>
    <name evidence="1" type="ORF">AS888_04355</name>
</gene>
<protein>
    <submittedName>
        <fullName evidence="1">Cytoplasmic protein</fullName>
    </submittedName>
</protein>
<evidence type="ECO:0000313" key="2">
    <source>
        <dbReference type="Proteomes" id="UP000064189"/>
    </source>
</evidence>
<sequence length="164" mass="19137">MKYGKNTQLVEEVIDFITNLQFFRNENLLNSDVVIVNDYERAQELAWSQDFDEVENVWEDIKSSEGGEIIGQLYEHDLNSVERSIREIIQSSENYPGNFVSQYIDIFEEVIGDLHMCALNRVVNGKGDNFYERIFEVYKLGGWPCGWEGEYPEGRMIVYSPDNK</sequence>
<proteinExistence type="predicted"/>